<evidence type="ECO:0000313" key="2">
    <source>
        <dbReference type="Proteomes" id="UP000076088"/>
    </source>
</evidence>
<dbReference type="KEGG" id="smaz:LH19_12175"/>
<dbReference type="AlphaFoldDB" id="A0AAC8YZ40"/>
<accession>A0AAC8YZ40</accession>
<protein>
    <recommendedName>
        <fullName evidence="3">LysM domain-containing protein</fullName>
    </recommendedName>
</protein>
<proteinExistence type="predicted"/>
<reference evidence="2" key="1">
    <citation type="submission" date="2015-11" db="EMBL/GenBank/DDBJ databases">
        <title>Complete genome sequence of a polyethylene-glycol degrader Sphingopyxis macrogoltabida 203N (NBRC 111659).</title>
        <authorList>
            <person name="Yoshiyuki O."/>
            <person name="Shouta N."/>
            <person name="Nagata Y."/>
            <person name="Numata M."/>
            <person name="Tsuchikane K."/>
            <person name="Hosoyama A."/>
            <person name="Yamazoe A."/>
            <person name="Tsuda M."/>
            <person name="Fujita N."/>
            <person name="Kawai F."/>
        </authorList>
    </citation>
    <scope>NUCLEOTIDE SEQUENCE [LARGE SCALE GENOMIC DNA]</scope>
    <source>
        <strain evidence="2">203N</strain>
    </source>
</reference>
<evidence type="ECO:0000313" key="1">
    <source>
        <dbReference type="EMBL" id="AMU88928.1"/>
    </source>
</evidence>
<dbReference type="Proteomes" id="UP000076088">
    <property type="component" value="Chromosome"/>
</dbReference>
<gene>
    <name evidence="1" type="ORF">ATM17_07710</name>
</gene>
<reference evidence="1 2" key="2">
    <citation type="journal article" date="2016" name="Genome Announc.">
        <title>Complete Genome Sequence of Sphingopyxis macrogoltabida Strain 203N (NBRC 111659), a Polyethylene Glycol Degrader.</title>
        <authorList>
            <person name="Ohtsubo Y."/>
            <person name="Nonoyama S."/>
            <person name="Nagata Y."/>
            <person name="Numata M."/>
            <person name="Tsuchikane K."/>
            <person name="Hosoyama A."/>
            <person name="Yamazoe A."/>
            <person name="Tsuda M."/>
            <person name="Fujita N."/>
            <person name="Kawai F."/>
        </authorList>
    </citation>
    <scope>NUCLEOTIDE SEQUENCE [LARGE SCALE GENOMIC DNA]</scope>
    <source>
        <strain evidence="1 2">203N</strain>
    </source>
</reference>
<evidence type="ECO:0008006" key="3">
    <source>
        <dbReference type="Google" id="ProtNLM"/>
    </source>
</evidence>
<dbReference type="EMBL" id="CP013344">
    <property type="protein sequence ID" value="AMU88928.1"/>
    <property type="molecule type" value="Genomic_DNA"/>
</dbReference>
<keyword evidence="2" id="KW-1185">Reference proteome</keyword>
<organism evidence="1 2">
    <name type="scientific">Sphingopyxis macrogoltabida</name>
    <name type="common">Sphingomonas macrogoltabidus</name>
    <dbReference type="NCBI Taxonomy" id="33050"/>
    <lineage>
        <taxon>Bacteria</taxon>
        <taxon>Pseudomonadati</taxon>
        <taxon>Pseudomonadota</taxon>
        <taxon>Alphaproteobacteria</taxon>
        <taxon>Sphingomonadales</taxon>
        <taxon>Sphingomonadaceae</taxon>
        <taxon>Sphingopyxis</taxon>
    </lineage>
</organism>
<sequence length="106" mass="11634">MTDIYPPNSRYYAVPMRSTQNADGTKTEFVGRRIIPARSRYRALTHHRSAGDERIDTVAAEAFGDPELYWRICDANGDADPATATTPAGRLVVIPLPLEIADDGDA</sequence>
<name>A0AAC8YZ40_SPHMC</name>
<dbReference type="RefSeq" id="WP_054728166.1">
    <property type="nucleotide sequence ID" value="NZ_CP009429.1"/>
</dbReference>